<name>A0A3A4AZJ2_9ACTN</name>
<dbReference type="RefSeq" id="WP_119926037.1">
    <property type="nucleotide sequence ID" value="NZ_QZEY01000003.1"/>
</dbReference>
<dbReference type="SUPFAM" id="SSF53697">
    <property type="entry name" value="SIS domain"/>
    <property type="match status" value="1"/>
</dbReference>
<dbReference type="Pfam" id="PF01380">
    <property type="entry name" value="SIS"/>
    <property type="match status" value="1"/>
</dbReference>
<comment type="caution">
    <text evidence="6">The sequence shown here is derived from an EMBL/GenBank/DDBJ whole genome shotgun (WGS) entry which is preliminary data.</text>
</comment>
<dbReference type="CDD" id="cd05013">
    <property type="entry name" value="SIS_RpiR"/>
    <property type="match status" value="1"/>
</dbReference>
<dbReference type="GO" id="GO:0003677">
    <property type="term" value="F:DNA binding"/>
    <property type="evidence" value="ECO:0007669"/>
    <property type="project" value="UniProtKB-KW"/>
</dbReference>
<dbReference type="InterPro" id="IPR035472">
    <property type="entry name" value="RpiR-like_SIS"/>
</dbReference>
<dbReference type="Pfam" id="PF01418">
    <property type="entry name" value="HTH_6"/>
    <property type="match status" value="1"/>
</dbReference>
<sequence length="271" mass="27543">MEENSLEARLRAAGAGMRASERRVAELMVRLAAELPELGIGEVAERAGVSPSTVVRACQALGYAGFQGVRLAAARARPRPAAPDGHLATAAQVARAAVDALGATVDEAAVQAVAGALAGARRVLVSGAGLSWPVAQDAGLRLSAIGVDAVAPADPLAAGVLARRFGPEDACLLVSHTGGTRSVVDAARAARERGVTVVALVGFRATPLAGHADHVLVTGGHDPAFRLESTASRVGQFVVFDAVCLALIDRLGERAREALDAFAATSAEAAW</sequence>
<dbReference type="GO" id="GO:1901135">
    <property type="term" value="P:carbohydrate derivative metabolic process"/>
    <property type="evidence" value="ECO:0007669"/>
    <property type="project" value="InterPro"/>
</dbReference>
<dbReference type="OrthoDB" id="3770404at2"/>
<keyword evidence="1" id="KW-0805">Transcription regulation</keyword>
<organism evidence="6 7">
    <name type="scientific">Bailinhaonella thermotolerans</name>
    <dbReference type="NCBI Taxonomy" id="1070861"/>
    <lineage>
        <taxon>Bacteria</taxon>
        <taxon>Bacillati</taxon>
        <taxon>Actinomycetota</taxon>
        <taxon>Actinomycetes</taxon>
        <taxon>Streptosporangiales</taxon>
        <taxon>Streptosporangiaceae</taxon>
        <taxon>Bailinhaonella</taxon>
    </lineage>
</organism>
<evidence type="ECO:0000256" key="1">
    <source>
        <dbReference type="ARBA" id="ARBA00023015"/>
    </source>
</evidence>
<evidence type="ECO:0000256" key="2">
    <source>
        <dbReference type="ARBA" id="ARBA00023125"/>
    </source>
</evidence>
<evidence type="ECO:0000259" key="4">
    <source>
        <dbReference type="PROSITE" id="PS51071"/>
    </source>
</evidence>
<keyword evidence="3" id="KW-0804">Transcription</keyword>
<gene>
    <name evidence="6" type="ORF">D5H75_09460</name>
</gene>
<dbReference type="EMBL" id="QZEY01000003">
    <property type="protein sequence ID" value="RJL33078.1"/>
    <property type="molecule type" value="Genomic_DNA"/>
</dbReference>
<dbReference type="Gene3D" id="1.10.10.10">
    <property type="entry name" value="Winged helix-like DNA-binding domain superfamily/Winged helix DNA-binding domain"/>
    <property type="match status" value="1"/>
</dbReference>
<evidence type="ECO:0000259" key="5">
    <source>
        <dbReference type="PROSITE" id="PS51464"/>
    </source>
</evidence>
<proteinExistence type="predicted"/>
<evidence type="ECO:0000256" key="3">
    <source>
        <dbReference type="ARBA" id="ARBA00023163"/>
    </source>
</evidence>
<keyword evidence="7" id="KW-1185">Reference proteome</keyword>
<dbReference type="PANTHER" id="PTHR30514:SF1">
    <property type="entry name" value="HTH-TYPE TRANSCRIPTIONAL REGULATOR HEXR-RELATED"/>
    <property type="match status" value="1"/>
</dbReference>
<dbReference type="InterPro" id="IPR047640">
    <property type="entry name" value="RpiR-like"/>
</dbReference>
<dbReference type="PROSITE" id="PS51071">
    <property type="entry name" value="HTH_RPIR"/>
    <property type="match status" value="1"/>
</dbReference>
<feature type="domain" description="HTH rpiR-type" evidence="4">
    <location>
        <begin position="4"/>
        <end position="80"/>
    </location>
</feature>
<keyword evidence="2" id="KW-0238">DNA-binding</keyword>
<dbReference type="Gene3D" id="3.40.50.10490">
    <property type="entry name" value="Glucose-6-phosphate isomerase like protein, domain 1"/>
    <property type="match status" value="1"/>
</dbReference>
<evidence type="ECO:0000313" key="6">
    <source>
        <dbReference type="EMBL" id="RJL33078.1"/>
    </source>
</evidence>
<feature type="domain" description="SIS" evidence="5">
    <location>
        <begin position="113"/>
        <end position="253"/>
    </location>
</feature>
<dbReference type="InterPro" id="IPR036388">
    <property type="entry name" value="WH-like_DNA-bd_sf"/>
</dbReference>
<dbReference type="InterPro" id="IPR000281">
    <property type="entry name" value="HTH_RpiR"/>
</dbReference>
<dbReference type="InterPro" id="IPR009057">
    <property type="entry name" value="Homeodomain-like_sf"/>
</dbReference>
<dbReference type="InterPro" id="IPR046348">
    <property type="entry name" value="SIS_dom_sf"/>
</dbReference>
<dbReference type="GO" id="GO:0003700">
    <property type="term" value="F:DNA-binding transcription factor activity"/>
    <property type="evidence" value="ECO:0007669"/>
    <property type="project" value="InterPro"/>
</dbReference>
<dbReference type="PROSITE" id="PS51464">
    <property type="entry name" value="SIS"/>
    <property type="match status" value="1"/>
</dbReference>
<dbReference type="AlphaFoldDB" id="A0A3A4AZJ2"/>
<reference evidence="6 7" key="1">
    <citation type="submission" date="2018-09" db="EMBL/GenBank/DDBJ databases">
        <title>YIM 75507 draft genome.</title>
        <authorList>
            <person name="Tang S."/>
            <person name="Feng Y."/>
        </authorList>
    </citation>
    <scope>NUCLEOTIDE SEQUENCE [LARGE SCALE GENOMIC DNA]</scope>
    <source>
        <strain evidence="6 7">YIM 75507</strain>
    </source>
</reference>
<evidence type="ECO:0000313" key="7">
    <source>
        <dbReference type="Proteomes" id="UP000265768"/>
    </source>
</evidence>
<accession>A0A3A4AZJ2</accession>
<dbReference type="GO" id="GO:0097367">
    <property type="term" value="F:carbohydrate derivative binding"/>
    <property type="evidence" value="ECO:0007669"/>
    <property type="project" value="InterPro"/>
</dbReference>
<dbReference type="PANTHER" id="PTHR30514">
    <property type="entry name" value="GLUCOKINASE"/>
    <property type="match status" value="1"/>
</dbReference>
<dbReference type="SUPFAM" id="SSF46689">
    <property type="entry name" value="Homeodomain-like"/>
    <property type="match status" value="1"/>
</dbReference>
<dbReference type="Proteomes" id="UP000265768">
    <property type="component" value="Unassembled WGS sequence"/>
</dbReference>
<protein>
    <submittedName>
        <fullName evidence="6">MurR/RpiR family transcriptional regulator</fullName>
    </submittedName>
</protein>
<dbReference type="InterPro" id="IPR001347">
    <property type="entry name" value="SIS_dom"/>
</dbReference>